<reference evidence="13" key="1">
    <citation type="journal article" date="2024" name="J Bioinform Genom">
        <title>Complete genome sequence of the type strain bacterium Sphaerochaeta associata GLS2t (VKM B-2742)t.</title>
        <authorList>
            <person name="Troshina O.Y."/>
            <person name="Tepeeva A.N."/>
            <person name="Arzamasceva V.O."/>
            <person name="Whitman W.B."/>
            <person name="Varghese N."/>
            <person name="Shapiro N."/>
            <person name="Woyke T."/>
            <person name="Kripides N.C."/>
            <person name="Vasilenko O.V."/>
        </authorList>
    </citation>
    <scope>NUCLEOTIDE SEQUENCE [LARGE SCALE GENOMIC DNA]</scope>
    <source>
        <strain evidence="13">GLS2T</strain>
    </source>
</reference>
<comment type="similarity">
    <text evidence="2 9">Belongs to the ketopantoate reductase family.</text>
</comment>
<feature type="domain" description="Ketopantoate reductase C-terminal" evidence="11">
    <location>
        <begin position="177"/>
        <end position="318"/>
    </location>
</feature>
<dbReference type="SUPFAM" id="SSF51735">
    <property type="entry name" value="NAD(P)-binding Rossmann-fold domains"/>
    <property type="match status" value="1"/>
</dbReference>
<gene>
    <name evidence="12" type="ORF">MUG09_13650</name>
</gene>
<evidence type="ECO:0000256" key="6">
    <source>
        <dbReference type="ARBA" id="ARBA00023002"/>
    </source>
</evidence>
<evidence type="ECO:0000313" key="13">
    <source>
        <dbReference type="Proteomes" id="UP000829708"/>
    </source>
</evidence>
<evidence type="ECO:0000256" key="9">
    <source>
        <dbReference type="RuleBase" id="RU362068"/>
    </source>
</evidence>
<keyword evidence="5 9" id="KW-0521">NADP</keyword>
<evidence type="ECO:0000256" key="8">
    <source>
        <dbReference type="ARBA" id="ARBA00048793"/>
    </source>
</evidence>
<dbReference type="InterPro" id="IPR008927">
    <property type="entry name" value="6-PGluconate_DH-like_C_sf"/>
</dbReference>
<name>A0ABY4D8J5_9SPIR</name>
<feature type="domain" description="Ketopantoate reductase N-terminal" evidence="10">
    <location>
        <begin position="4"/>
        <end position="141"/>
    </location>
</feature>
<dbReference type="SUPFAM" id="SSF48179">
    <property type="entry name" value="6-phosphogluconate dehydrogenase C-terminal domain-like"/>
    <property type="match status" value="1"/>
</dbReference>
<comment type="function">
    <text evidence="9">Catalyzes the NADPH-dependent reduction of ketopantoate into pantoic acid.</text>
</comment>
<dbReference type="PANTHER" id="PTHR21708:SF26">
    <property type="entry name" value="2-DEHYDROPANTOATE 2-REDUCTASE"/>
    <property type="match status" value="1"/>
</dbReference>
<evidence type="ECO:0000256" key="3">
    <source>
        <dbReference type="ARBA" id="ARBA00013014"/>
    </source>
</evidence>
<dbReference type="Pfam" id="PF02558">
    <property type="entry name" value="ApbA"/>
    <property type="match status" value="1"/>
</dbReference>
<dbReference type="Gene3D" id="1.10.1040.10">
    <property type="entry name" value="N-(1-d-carboxylethyl)-l-norvaline Dehydrogenase, domain 2"/>
    <property type="match status" value="1"/>
</dbReference>
<evidence type="ECO:0000256" key="7">
    <source>
        <dbReference type="ARBA" id="ARBA00032024"/>
    </source>
</evidence>
<comment type="catalytic activity">
    <reaction evidence="8 9">
        <text>(R)-pantoate + NADP(+) = 2-dehydropantoate + NADPH + H(+)</text>
        <dbReference type="Rhea" id="RHEA:16233"/>
        <dbReference type="ChEBI" id="CHEBI:11561"/>
        <dbReference type="ChEBI" id="CHEBI:15378"/>
        <dbReference type="ChEBI" id="CHEBI:15980"/>
        <dbReference type="ChEBI" id="CHEBI:57783"/>
        <dbReference type="ChEBI" id="CHEBI:58349"/>
        <dbReference type="EC" id="1.1.1.169"/>
    </reaction>
</comment>
<dbReference type="RefSeq" id="WP_244771991.1">
    <property type="nucleotide sequence ID" value="NZ_CP094929.1"/>
</dbReference>
<evidence type="ECO:0000256" key="5">
    <source>
        <dbReference type="ARBA" id="ARBA00022857"/>
    </source>
</evidence>
<protein>
    <recommendedName>
        <fullName evidence="4 9">2-dehydropantoate 2-reductase</fullName>
        <ecNumber evidence="3 9">1.1.1.169</ecNumber>
    </recommendedName>
    <alternativeName>
        <fullName evidence="7 9">Ketopantoate reductase</fullName>
    </alternativeName>
</protein>
<dbReference type="PANTHER" id="PTHR21708">
    <property type="entry name" value="PROBABLE 2-DEHYDROPANTOATE 2-REDUCTASE"/>
    <property type="match status" value="1"/>
</dbReference>
<evidence type="ECO:0000256" key="1">
    <source>
        <dbReference type="ARBA" id="ARBA00004994"/>
    </source>
</evidence>
<dbReference type="InterPro" id="IPR036291">
    <property type="entry name" value="NAD(P)-bd_dom_sf"/>
</dbReference>
<dbReference type="EMBL" id="CP094929">
    <property type="protein sequence ID" value="UOM50603.1"/>
    <property type="molecule type" value="Genomic_DNA"/>
</dbReference>
<keyword evidence="13" id="KW-1185">Reference proteome</keyword>
<organism evidence="12 13">
    <name type="scientific">Sphaerochaeta associata</name>
    <dbReference type="NCBI Taxonomy" id="1129264"/>
    <lineage>
        <taxon>Bacteria</taxon>
        <taxon>Pseudomonadati</taxon>
        <taxon>Spirochaetota</taxon>
        <taxon>Spirochaetia</taxon>
        <taxon>Spirochaetales</taxon>
        <taxon>Sphaerochaetaceae</taxon>
        <taxon>Sphaerochaeta</taxon>
    </lineage>
</organism>
<evidence type="ECO:0000259" key="11">
    <source>
        <dbReference type="Pfam" id="PF08546"/>
    </source>
</evidence>
<dbReference type="InterPro" id="IPR051402">
    <property type="entry name" value="KPR-Related"/>
</dbReference>
<dbReference type="InterPro" id="IPR013328">
    <property type="entry name" value="6PGD_dom2"/>
</dbReference>
<comment type="pathway">
    <text evidence="1 9">Cofactor biosynthesis; (R)-pantothenate biosynthesis; (R)-pantoate from 3-methyl-2-oxobutanoate: step 2/2.</text>
</comment>
<proteinExistence type="inferred from homology"/>
<dbReference type="GO" id="GO:0008677">
    <property type="term" value="F:2-dehydropantoate 2-reductase activity"/>
    <property type="evidence" value="ECO:0007669"/>
    <property type="project" value="UniProtKB-EC"/>
</dbReference>
<sequence length="338" mass="36421">MRTAIYGAGSLGTVLGAYLTRAGIECDLISRNKAHITALQQKGAHIVGKVDLTVGVSALLPEQMQGTYDLIFLLTKQLENRKVATFLRSYLAKDGLLVTMQNGLPESELAQVLGAQRVAGCAIGWGATLQASGVAELTSEPEALAFSLGMLTPGREERLQAVASVLGVMGPVTIEENFIGARWSKLLINASFSGTATVLGCTFGEVAKDKKARRIAQLILKECFDTGHSLGITFEPVQGKNLEKLFDYQGRVKQKLSYLLIPLAMKKHASLKPSMLQDIEKGKKCEVDSINGILSKEGKRAGIATPVNDLVVQIISRLESGQLKPCRENLGFFKAFLS</sequence>
<dbReference type="Proteomes" id="UP000829708">
    <property type="component" value="Chromosome"/>
</dbReference>
<evidence type="ECO:0000259" key="10">
    <source>
        <dbReference type="Pfam" id="PF02558"/>
    </source>
</evidence>
<dbReference type="InterPro" id="IPR013752">
    <property type="entry name" value="KPA_reductase"/>
</dbReference>
<dbReference type="Gene3D" id="3.40.50.720">
    <property type="entry name" value="NAD(P)-binding Rossmann-like Domain"/>
    <property type="match status" value="1"/>
</dbReference>
<keyword evidence="9" id="KW-0566">Pantothenate biosynthesis</keyword>
<dbReference type="EC" id="1.1.1.169" evidence="3 9"/>
<evidence type="ECO:0000313" key="12">
    <source>
        <dbReference type="EMBL" id="UOM50603.1"/>
    </source>
</evidence>
<dbReference type="NCBIfam" id="TIGR00745">
    <property type="entry name" value="apbA_panE"/>
    <property type="match status" value="1"/>
</dbReference>
<dbReference type="InterPro" id="IPR013332">
    <property type="entry name" value="KPR_N"/>
</dbReference>
<evidence type="ECO:0000256" key="2">
    <source>
        <dbReference type="ARBA" id="ARBA00007870"/>
    </source>
</evidence>
<accession>A0ABY4D8J5</accession>
<keyword evidence="6 9" id="KW-0560">Oxidoreductase</keyword>
<dbReference type="Pfam" id="PF08546">
    <property type="entry name" value="ApbA_C"/>
    <property type="match status" value="1"/>
</dbReference>
<dbReference type="InterPro" id="IPR003710">
    <property type="entry name" value="ApbA"/>
</dbReference>
<evidence type="ECO:0000256" key="4">
    <source>
        <dbReference type="ARBA" id="ARBA00019465"/>
    </source>
</evidence>